<dbReference type="EMBL" id="SMKI01000319">
    <property type="protein sequence ID" value="TDC70066.1"/>
    <property type="molecule type" value="Genomic_DNA"/>
</dbReference>
<dbReference type="InterPro" id="IPR011042">
    <property type="entry name" value="6-blade_b-propeller_TolB-like"/>
</dbReference>
<dbReference type="InterPro" id="IPR035986">
    <property type="entry name" value="PKD_dom_sf"/>
</dbReference>
<comment type="caution">
    <text evidence="4">The sequence shown here is derived from an EMBL/GenBank/DDBJ whole genome shotgun (WGS) entry which is preliminary data.</text>
</comment>
<keyword evidence="2" id="KW-0732">Signal</keyword>
<dbReference type="Gene3D" id="2.120.10.30">
    <property type="entry name" value="TolB, C-terminal domain"/>
    <property type="match status" value="1"/>
</dbReference>
<dbReference type="InterPro" id="IPR012938">
    <property type="entry name" value="Glc/Sorbosone_DH"/>
</dbReference>
<feature type="compositionally biased region" description="Basic and acidic residues" evidence="1">
    <location>
        <begin position="209"/>
        <end position="220"/>
    </location>
</feature>
<dbReference type="PANTHER" id="PTHR19328:SF75">
    <property type="entry name" value="ALDOSE SUGAR DEHYDROGENASE YLII"/>
    <property type="match status" value="1"/>
</dbReference>
<proteinExistence type="predicted"/>
<feature type="domain" description="PKD" evidence="3">
    <location>
        <begin position="496"/>
        <end position="579"/>
    </location>
</feature>
<dbReference type="Gene3D" id="2.60.120.260">
    <property type="entry name" value="Galactose-binding domain-like"/>
    <property type="match status" value="1"/>
</dbReference>
<evidence type="ECO:0000259" key="3">
    <source>
        <dbReference type="PROSITE" id="PS50093"/>
    </source>
</evidence>
<gene>
    <name evidence="4" type="ORF">E1283_25230</name>
</gene>
<feature type="region of interest" description="Disordered" evidence="1">
    <location>
        <begin position="29"/>
        <end position="51"/>
    </location>
</feature>
<dbReference type="CDD" id="cd00146">
    <property type="entry name" value="PKD"/>
    <property type="match status" value="1"/>
</dbReference>
<organism evidence="4 5">
    <name type="scientific">Streptomyces hainanensis</name>
    <dbReference type="NCBI Taxonomy" id="402648"/>
    <lineage>
        <taxon>Bacteria</taxon>
        <taxon>Bacillati</taxon>
        <taxon>Actinomycetota</taxon>
        <taxon>Actinomycetes</taxon>
        <taxon>Kitasatosporales</taxon>
        <taxon>Streptomycetaceae</taxon>
        <taxon>Streptomyces</taxon>
    </lineage>
</organism>
<dbReference type="InterPro" id="IPR011041">
    <property type="entry name" value="Quinoprot_gluc/sorb_DH_b-prop"/>
</dbReference>
<dbReference type="SUPFAM" id="SSF49785">
    <property type="entry name" value="Galactose-binding domain-like"/>
    <property type="match status" value="1"/>
</dbReference>
<dbReference type="CDD" id="cd04084">
    <property type="entry name" value="CBM6_xylanase-like"/>
    <property type="match status" value="1"/>
</dbReference>
<dbReference type="SMART" id="SM00089">
    <property type="entry name" value="PKD"/>
    <property type="match status" value="1"/>
</dbReference>
<dbReference type="InterPro" id="IPR008979">
    <property type="entry name" value="Galactose-bd-like_sf"/>
</dbReference>
<feature type="signal peptide" evidence="2">
    <location>
        <begin position="1"/>
        <end position="30"/>
    </location>
</feature>
<evidence type="ECO:0000256" key="2">
    <source>
        <dbReference type="SAM" id="SignalP"/>
    </source>
</evidence>
<keyword evidence="5" id="KW-1185">Reference proteome</keyword>
<dbReference type="InterPro" id="IPR022409">
    <property type="entry name" value="PKD/Chitinase_dom"/>
</dbReference>
<name>A0A4R4T2W1_9ACTN</name>
<evidence type="ECO:0000256" key="1">
    <source>
        <dbReference type="SAM" id="MobiDB-lite"/>
    </source>
</evidence>
<feature type="chain" id="PRO_5020233364" evidence="2">
    <location>
        <begin position="31"/>
        <end position="826"/>
    </location>
</feature>
<dbReference type="Pfam" id="PF07995">
    <property type="entry name" value="GSDH"/>
    <property type="match status" value="1"/>
</dbReference>
<dbReference type="SUPFAM" id="SSF50952">
    <property type="entry name" value="Soluble quinoprotein glucose dehydrogenase"/>
    <property type="match status" value="1"/>
</dbReference>
<dbReference type="Proteomes" id="UP000295345">
    <property type="component" value="Unassembled WGS sequence"/>
</dbReference>
<dbReference type="AlphaFoldDB" id="A0A4R4T2W1"/>
<feature type="region of interest" description="Disordered" evidence="1">
    <location>
        <begin position="205"/>
        <end position="226"/>
    </location>
</feature>
<evidence type="ECO:0000313" key="4">
    <source>
        <dbReference type="EMBL" id="TDC70066.1"/>
    </source>
</evidence>
<evidence type="ECO:0000313" key="5">
    <source>
        <dbReference type="Proteomes" id="UP000295345"/>
    </source>
</evidence>
<reference evidence="4 5" key="1">
    <citation type="submission" date="2019-03" db="EMBL/GenBank/DDBJ databases">
        <title>Draft genome sequences of novel Actinobacteria.</title>
        <authorList>
            <person name="Sahin N."/>
            <person name="Ay H."/>
            <person name="Saygin H."/>
        </authorList>
    </citation>
    <scope>NUCLEOTIDE SEQUENCE [LARGE SCALE GENOMIC DNA]</scope>
    <source>
        <strain evidence="4 5">DSM 41900</strain>
    </source>
</reference>
<accession>A0A4R4T2W1</accession>
<dbReference type="PROSITE" id="PS50093">
    <property type="entry name" value="PKD"/>
    <property type="match status" value="1"/>
</dbReference>
<dbReference type="OrthoDB" id="5522149at2"/>
<sequence length="826" mass="89357">MVVDGGRRLWVLLLTLLLPLVALAPATATAHEGHGGGPGGGQGQPPPVPSEDRFQRVLLEGNDLTQPMRVSVAPDGRVVYIERDGRVKVWDPETGASVVAGTIPVRVTGELGLVGLALAPDFDRTGHLYLHFSRPDWDTSFTSRVARFTLTDENTLEPATERLVIDIPHPDGVRGGHSAGDLLMTDDGQLFIATGDNTNCCASQGFAPTDERPGHADGDAQRTSANTNDLNGKILRVVPKRNGGYRIPRGNLFPERLDRHDRTRPEIYAMGFRNPFTLGDYDEETGALWMADYGPDAILPDPERGPAGHVRTLLINGAGNYGWPYCTMDNQPYNDWDYEENRPGPWFDCDRPVNDSPNNTGLVNLPPIEPATIYYTYDRQEYFPELYGGGAMAGPMYRYDEAAEDSPTRFPEWFDGRRFLYDWTTDWIRTTRFDRRLTTPRDMREFLPGVDFVKPMDMEFGPDGSLYVLEYGNGWGSSNDDAGLYRVDYVEGNRTPLAVATASADSGTLPLTVEFDASGSSDPDGDALSHAWDLDGDGTTDATGPTASHTYTTAGEFRPALTVTDAGGLSTTTHLTVTAGNARPTLTIESPADGTFSDFGEDIPFTVRAEDPDGGPVDCTAITVTYQLGHNQHGHPMSEATPGPDCRGVLSPGRDAEHGPGAYVFHIVQAGYTDAGGPGGAPPLTAEADAVLHPPTYSAQTYPAGDGVGLYKGQLFVPGPGNWFSFPRIDVRDVDRLTMALATREAGVTLTVHAGSPEGPVVARFDDLPGTGSTSLDDRVYQEFTAPVSDPGGVHDLYYVASWPDGVQPELFVGDFTFETESGRPD</sequence>
<dbReference type="SUPFAM" id="SSF49299">
    <property type="entry name" value="PKD domain"/>
    <property type="match status" value="1"/>
</dbReference>
<dbReference type="PANTHER" id="PTHR19328">
    <property type="entry name" value="HEDGEHOG-INTERACTING PROTEIN"/>
    <property type="match status" value="1"/>
</dbReference>
<dbReference type="InterPro" id="IPR000601">
    <property type="entry name" value="PKD_dom"/>
</dbReference>
<protein>
    <submittedName>
        <fullName evidence="4">PKD domain-containing protein</fullName>
    </submittedName>
</protein>
<dbReference type="Pfam" id="PF18911">
    <property type="entry name" value="PKD_4"/>
    <property type="match status" value="1"/>
</dbReference>
<dbReference type="InterPro" id="IPR013783">
    <property type="entry name" value="Ig-like_fold"/>
</dbReference>
<dbReference type="GO" id="GO:0005975">
    <property type="term" value="P:carbohydrate metabolic process"/>
    <property type="evidence" value="ECO:0007669"/>
    <property type="project" value="UniProtKB-ARBA"/>
</dbReference>
<dbReference type="RefSeq" id="WP_132820445.1">
    <property type="nucleotide sequence ID" value="NZ_SMKI01000319.1"/>
</dbReference>
<dbReference type="Gene3D" id="2.60.40.10">
    <property type="entry name" value="Immunoglobulins"/>
    <property type="match status" value="1"/>
</dbReference>